<feature type="binding site" evidence="7">
    <location>
        <position position="454"/>
    </location>
    <ligand>
        <name>Zn(2+)</name>
        <dbReference type="ChEBI" id="CHEBI:29105"/>
    </ligand>
</feature>
<evidence type="ECO:0000313" key="9">
    <source>
        <dbReference type="EMBL" id="KAK7452147.1"/>
    </source>
</evidence>
<dbReference type="SFLD" id="SFLDG01020">
    <property type="entry name" value="Terpene_Cyclase_Like_2"/>
    <property type="match status" value="1"/>
</dbReference>
<evidence type="ECO:0000256" key="2">
    <source>
        <dbReference type="ARBA" id="ARBA00006333"/>
    </source>
</evidence>
<evidence type="ECO:0000256" key="5">
    <source>
        <dbReference type="ARBA" id="ARBA00023027"/>
    </source>
</evidence>
<evidence type="ECO:0000256" key="4">
    <source>
        <dbReference type="ARBA" id="ARBA00022679"/>
    </source>
</evidence>
<dbReference type="InterPro" id="IPR034686">
    <property type="entry name" value="Terpene_cyclase-like_2"/>
</dbReference>
<dbReference type="PANTHER" id="PTHR11085">
    <property type="entry name" value="NAD-DEPENDENT PROTEIN DEACYLASE SIRTUIN-5, MITOCHONDRIAL-RELATED"/>
    <property type="match status" value="1"/>
</dbReference>
<gene>
    <name evidence="9" type="ORF">VKT23_012252</name>
</gene>
<dbReference type="Gene3D" id="3.40.50.1220">
    <property type="entry name" value="TPP-binding domain"/>
    <property type="match status" value="1"/>
</dbReference>
<comment type="similarity">
    <text evidence="3">Belongs to the sirtuin family. Class I subfamily.</text>
</comment>
<feature type="domain" description="Deacetylase sirtuin-type" evidence="8">
    <location>
        <begin position="286"/>
        <end position="588"/>
    </location>
</feature>
<dbReference type="Pfam" id="PF19086">
    <property type="entry name" value="Terpene_syn_C_2"/>
    <property type="match status" value="1"/>
</dbReference>
<feature type="binding site" evidence="7">
    <location>
        <position position="497"/>
    </location>
    <ligand>
        <name>Zn(2+)</name>
        <dbReference type="ChEBI" id="CHEBI:29105"/>
    </ligand>
</feature>
<name>A0ABR1JB09_9AGAR</name>
<dbReference type="Pfam" id="PF02146">
    <property type="entry name" value="SIR2"/>
    <property type="match status" value="1"/>
</dbReference>
<comment type="subcellular location">
    <subcellularLocation>
        <location evidence="1">Mitochondrion</location>
    </subcellularLocation>
</comment>
<sequence>MPYTSFPTIALPNLEATFSVFPDKGLNPSYSEIRPQSRAWAAQYEQIIGGTKCCTYMDKCNFQLLASLGHPCADEIALRGAMDMLNMVFIYDEYTDKLSGPEAERPPVIIQRTLTDPNFDDNSWLCRMTREFHDNVLQKAGPEVRRRFIQHYCDYAIEVHTEAVLRDKNEVLDFSSYLSFRRETSGVRYTFDTVEYCLGLDLPQYVHDDPVFVTASNAGMDLIFWTNDLYSYDMEQSKGDHHDCANIITVIMKSKGIDAQAAVHFVAGYIESLTAQFLTAKQSLSRRSDPIFSEHAVRLLDGLGDWVRGHNQWYFASERYFGKEGIPTFRGSGGMWRSLDATSLATPTAFQSDPSLVWQFYHHRRVKALEASPNAGHRALAKLAVRKFLEKVAPAAKTYHVITQNVDRLSVRALHELSETTSTSSSKADKPKLDSIIEMHGKLFDVKCSECTYCAEDLPNPLCPSLGAAEEQFKDFNDAGSKSVDIPVSELPRCPQCGALARPGVVWFEEKPYHLDEINSLVYEADFCLVVGTSSTVRPASTYAFRVQRHGGTVAVFNVEPIESSYKPDFFFQGPCEVELPRVLGIEA</sequence>
<keyword evidence="10" id="KW-1185">Reference proteome</keyword>
<keyword evidence="6" id="KW-0496">Mitochondrion</keyword>
<dbReference type="SUPFAM" id="SSF52467">
    <property type="entry name" value="DHS-like NAD/FAD-binding domain"/>
    <property type="match status" value="1"/>
</dbReference>
<organism evidence="9 10">
    <name type="scientific">Marasmiellus scandens</name>
    <dbReference type="NCBI Taxonomy" id="2682957"/>
    <lineage>
        <taxon>Eukaryota</taxon>
        <taxon>Fungi</taxon>
        <taxon>Dikarya</taxon>
        <taxon>Basidiomycota</taxon>
        <taxon>Agaricomycotina</taxon>
        <taxon>Agaricomycetes</taxon>
        <taxon>Agaricomycetidae</taxon>
        <taxon>Agaricales</taxon>
        <taxon>Marasmiineae</taxon>
        <taxon>Omphalotaceae</taxon>
        <taxon>Marasmiellus</taxon>
    </lineage>
</organism>
<feature type="active site" description="Proton acceptor" evidence="7">
    <location>
        <position position="440"/>
    </location>
</feature>
<comment type="similarity">
    <text evidence="2">Belongs to the terpene synthase family.</text>
</comment>
<keyword evidence="7" id="KW-0479">Metal-binding</keyword>
<dbReference type="InterPro" id="IPR026591">
    <property type="entry name" value="Sirtuin_cat_small_dom_sf"/>
</dbReference>
<dbReference type="InterPro" id="IPR003000">
    <property type="entry name" value="Sirtuin"/>
</dbReference>
<dbReference type="SUPFAM" id="SSF48576">
    <property type="entry name" value="Terpenoid synthases"/>
    <property type="match status" value="1"/>
</dbReference>
<evidence type="ECO:0000256" key="1">
    <source>
        <dbReference type="ARBA" id="ARBA00004173"/>
    </source>
</evidence>
<feature type="binding site" evidence="7">
    <location>
        <position position="494"/>
    </location>
    <ligand>
        <name>Zn(2+)</name>
        <dbReference type="ChEBI" id="CHEBI:29105"/>
    </ligand>
</feature>
<protein>
    <recommendedName>
        <fullName evidence="8">Deacetylase sirtuin-type domain-containing protein</fullName>
    </recommendedName>
</protein>
<feature type="binding site" evidence="7">
    <location>
        <position position="451"/>
    </location>
    <ligand>
        <name>Zn(2+)</name>
        <dbReference type="ChEBI" id="CHEBI:29105"/>
    </ligand>
</feature>
<dbReference type="EMBL" id="JBANRG010000029">
    <property type="protein sequence ID" value="KAK7452147.1"/>
    <property type="molecule type" value="Genomic_DNA"/>
</dbReference>
<evidence type="ECO:0000256" key="6">
    <source>
        <dbReference type="ARBA" id="ARBA00023128"/>
    </source>
</evidence>
<comment type="caution">
    <text evidence="9">The sequence shown here is derived from an EMBL/GenBank/DDBJ whole genome shotgun (WGS) entry which is preliminary data.</text>
</comment>
<evidence type="ECO:0000256" key="7">
    <source>
        <dbReference type="PROSITE-ProRule" id="PRU00236"/>
    </source>
</evidence>
<evidence type="ECO:0000259" key="8">
    <source>
        <dbReference type="PROSITE" id="PS50305"/>
    </source>
</evidence>
<dbReference type="InterPro" id="IPR026590">
    <property type="entry name" value="Ssirtuin_cat_dom"/>
</dbReference>
<keyword evidence="4" id="KW-0808">Transferase</keyword>
<dbReference type="InterPro" id="IPR008949">
    <property type="entry name" value="Isoprenoid_synthase_dom_sf"/>
</dbReference>
<proteinExistence type="inferred from homology"/>
<dbReference type="Proteomes" id="UP001498398">
    <property type="component" value="Unassembled WGS sequence"/>
</dbReference>
<dbReference type="SFLD" id="SFLDS00005">
    <property type="entry name" value="Isoprenoid_Synthase_Type_I"/>
    <property type="match status" value="1"/>
</dbReference>
<accession>A0ABR1JB09</accession>
<keyword evidence="7" id="KW-0862">Zinc</keyword>
<dbReference type="InterPro" id="IPR029035">
    <property type="entry name" value="DHS-like_NAD/FAD-binding_dom"/>
</dbReference>
<dbReference type="Gene3D" id="1.10.600.10">
    <property type="entry name" value="Farnesyl Diphosphate Synthase"/>
    <property type="match status" value="1"/>
</dbReference>
<keyword evidence="5" id="KW-0520">NAD</keyword>
<reference evidence="9 10" key="1">
    <citation type="submission" date="2024-01" db="EMBL/GenBank/DDBJ databases">
        <title>A draft genome for the cacao thread blight pathogen Marasmiellus scandens.</title>
        <authorList>
            <person name="Baruah I.K."/>
            <person name="Leung J."/>
            <person name="Bukari Y."/>
            <person name="Amoako-Attah I."/>
            <person name="Meinhardt L.W."/>
            <person name="Bailey B.A."/>
            <person name="Cohen S.P."/>
        </authorList>
    </citation>
    <scope>NUCLEOTIDE SEQUENCE [LARGE SCALE GENOMIC DNA]</scope>
    <source>
        <strain evidence="9 10">GH-19</strain>
    </source>
</reference>
<evidence type="ECO:0000256" key="3">
    <source>
        <dbReference type="ARBA" id="ARBA00006924"/>
    </source>
</evidence>
<dbReference type="PANTHER" id="PTHR11085:SF10">
    <property type="entry name" value="NAD-DEPENDENT PROTEIN DEACYLASE SIRTUIN-5, MITOCHONDRIAL-RELATED"/>
    <property type="match status" value="1"/>
</dbReference>
<evidence type="ECO:0000313" key="10">
    <source>
        <dbReference type="Proteomes" id="UP001498398"/>
    </source>
</evidence>
<dbReference type="InterPro" id="IPR050134">
    <property type="entry name" value="NAD-dep_sirtuin_deacylases"/>
</dbReference>
<dbReference type="PROSITE" id="PS50305">
    <property type="entry name" value="SIRTUIN"/>
    <property type="match status" value="1"/>
</dbReference>
<dbReference type="Gene3D" id="3.30.1600.10">
    <property type="entry name" value="SIR2/SIRT2 'Small Domain"/>
    <property type="match status" value="1"/>
</dbReference>